<dbReference type="RefSeq" id="WP_095509527.1">
    <property type="nucleotide sequence ID" value="NZ_MQWD01000001.1"/>
</dbReference>
<feature type="region of interest" description="Disordered" evidence="1">
    <location>
        <begin position="193"/>
        <end position="219"/>
    </location>
</feature>
<feature type="signal peptide" evidence="2">
    <location>
        <begin position="1"/>
        <end position="23"/>
    </location>
</feature>
<sequence length="773" mass="83114">MTRSLPLLAALATLAALLPAAGAQTTVRVATAAELDAAIAGAGPGTEIVMADGEWSDVRIRLVGTGTAEAPITLRAETPGGVVVRGASDLWLAGEHLVVDGLHFRDGAAPGDAVIQFAVSDDSLANHSRVTNCVIEGYNQPQRDQTDLWVRFRGRHNQLDRCYLAGKSNRGPTIRVDLEGTPSAFNYHRITNNHFGPRPPKGGPSAETLQIGDSSTSMSPSHTLVEDNLFDRCDGEVEVISSKSNFNEFRGNVFYHSEGSLVTRHGAYVTVDGNVFIGDGANPYFGGVRLIGTGHRVTNNYFFGLRGEEFRAPLALMNGIYRSSINRYFQVTDVTVAHNTWVDTESPWQIGVGSNVDQAEVLPPSEIRDQPPVRTLFANNVLYNSEGDGTPILRVDSIDGIEFRSNVIDNQGVPFEGVEGLVERDLTMTEVVDDVWVAMDGVAAVPVHHGFEFDQIDRDLFGQPRGEQNAVGATNGTAPEAVDLFDPSRYGPAWFRPGAEADGPGQTHAVRTPDELARAVAEAGEGDVIELAGGAYEIVTPLAIDQEVTVRAADPGDRPVIRYAGGAGTPAFEMNPGGHLRLANVVLHGGAETLAFAPLRSGMSSLYTLEVEDAEISGFDAVLRAYKHSFADLVRLERVRVRDVANGLELAAEDDDRGDYNAERVVVLDSRFETVGSNVIDYYRGGYDESTVGGTLVVRGTTVTGSGADDADDVLLGTYGIINVDLSGNTFRDNEVERVAVLWGAKNNTHADNTVERSGEIVVEQNLPQRLVY</sequence>
<dbReference type="SUPFAM" id="SSF51126">
    <property type="entry name" value="Pectin lyase-like"/>
    <property type="match status" value="2"/>
</dbReference>
<dbReference type="InterPro" id="IPR039513">
    <property type="entry name" value="PL-6"/>
</dbReference>
<evidence type="ECO:0000313" key="3">
    <source>
        <dbReference type="EMBL" id="PAP75884.1"/>
    </source>
</evidence>
<keyword evidence="4" id="KW-1185">Reference proteome</keyword>
<dbReference type="InterPro" id="IPR011050">
    <property type="entry name" value="Pectin_lyase_fold/virulence"/>
</dbReference>
<protein>
    <submittedName>
        <fullName evidence="3">Alginate lyase</fullName>
    </submittedName>
</protein>
<dbReference type="Pfam" id="PF14592">
    <property type="entry name" value="Chondroitinas_B"/>
    <property type="match status" value="1"/>
</dbReference>
<dbReference type="EMBL" id="MQWD01000001">
    <property type="protein sequence ID" value="PAP75884.1"/>
    <property type="molecule type" value="Genomic_DNA"/>
</dbReference>
<feature type="chain" id="PRO_5012967375" evidence="2">
    <location>
        <begin position="24"/>
        <end position="773"/>
    </location>
</feature>
<dbReference type="AlphaFoldDB" id="A0A271IYK4"/>
<name>A0A271IYK4_9BACT</name>
<evidence type="ECO:0000313" key="4">
    <source>
        <dbReference type="Proteomes" id="UP000216339"/>
    </source>
</evidence>
<dbReference type="Proteomes" id="UP000216339">
    <property type="component" value="Unassembled WGS sequence"/>
</dbReference>
<keyword evidence="2" id="KW-0732">Signal</keyword>
<dbReference type="InterPro" id="IPR012334">
    <property type="entry name" value="Pectin_lyas_fold"/>
</dbReference>
<evidence type="ECO:0000256" key="1">
    <source>
        <dbReference type="SAM" id="MobiDB-lite"/>
    </source>
</evidence>
<dbReference type="OrthoDB" id="6475864at2"/>
<dbReference type="CDD" id="cd14251">
    <property type="entry name" value="PL-6"/>
    <property type="match status" value="1"/>
</dbReference>
<proteinExistence type="predicted"/>
<evidence type="ECO:0000256" key="2">
    <source>
        <dbReference type="SAM" id="SignalP"/>
    </source>
</evidence>
<keyword evidence="3" id="KW-0456">Lyase</keyword>
<organism evidence="3 4">
    <name type="scientific">Rubrivirga marina</name>
    <dbReference type="NCBI Taxonomy" id="1196024"/>
    <lineage>
        <taxon>Bacteria</taxon>
        <taxon>Pseudomonadati</taxon>
        <taxon>Rhodothermota</taxon>
        <taxon>Rhodothermia</taxon>
        <taxon>Rhodothermales</taxon>
        <taxon>Rubricoccaceae</taxon>
        <taxon>Rubrivirga</taxon>
    </lineage>
</organism>
<dbReference type="Gene3D" id="2.160.20.10">
    <property type="entry name" value="Single-stranded right-handed beta-helix, Pectin lyase-like"/>
    <property type="match status" value="2"/>
</dbReference>
<reference evidence="3 4" key="1">
    <citation type="submission" date="2016-11" db="EMBL/GenBank/DDBJ databases">
        <title>Study of marine rhodopsin-containing bacteria.</title>
        <authorList>
            <person name="Yoshizawa S."/>
            <person name="Kumagai Y."/>
            <person name="Kogure K."/>
        </authorList>
    </citation>
    <scope>NUCLEOTIDE SEQUENCE [LARGE SCALE GENOMIC DNA]</scope>
    <source>
        <strain evidence="3 4">SAORIC-28</strain>
    </source>
</reference>
<accession>A0A271IYK4</accession>
<feature type="compositionally biased region" description="Polar residues" evidence="1">
    <location>
        <begin position="207"/>
        <end position="219"/>
    </location>
</feature>
<gene>
    <name evidence="3" type="ORF">BSZ37_05230</name>
</gene>
<comment type="caution">
    <text evidence="3">The sequence shown here is derived from an EMBL/GenBank/DDBJ whole genome shotgun (WGS) entry which is preliminary data.</text>
</comment>
<dbReference type="GO" id="GO:0016829">
    <property type="term" value="F:lyase activity"/>
    <property type="evidence" value="ECO:0007669"/>
    <property type="project" value="UniProtKB-KW"/>
</dbReference>